<reference evidence="2 3" key="1">
    <citation type="journal article" date="2016" name="Nat. Microbiol.">
        <title>The Mouse Intestinal Bacterial Collection (miBC) provides host-specific insight into cultured diversity and functional potential of the gut microbiota.</title>
        <authorList>
            <person name="Lagkouvardos I."/>
            <person name="Pukall R."/>
            <person name="Abt B."/>
            <person name="Foesel B.U."/>
            <person name="Meier-Kolthoff J.P."/>
            <person name="Kumar N."/>
            <person name="Bresciani A."/>
            <person name="Martinez I."/>
            <person name="Just S."/>
            <person name="Ziegler C."/>
            <person name="Brugiroux S."/>
            <person name="Garzetti D."/>
            <person name="Wenning M."/>
            <person name="Bui T.P."/>
            <person name="Wang J."/>
            <person name="Hugenholtz F."/>
            <person name="Plugge C.M."/>
            <person name="Peterson D.A."/>
            <person name="Hornef M.W."/>
            <person name="Baines J.F."/>
            <person name="Smidt H."/>
            <person name="Walter J."/>
            <person name="Kristiansen K."/>
            <person name="Nielsen H.B."/>
            <person name="Haller D."/>
            <person name="Overmann J."/>
            <person name="Stecher B."/>
            <person name="Clavel T."/>
        </authorList>
    </citation>
    <scope>NUCLEOTIDE SEQUENCE [LARGE SCALE GENOMIC DNA]</scope>
    <source>
        <strain evidence="2 3">DSM 28560</strain>
    </source>
</reference>
<dbReference type="Pfam" id="PF11007">
    <property type="entry name" value="CotJA"/>
    <property type="match status" value="1"/>
</dbReference>
<dbReference type="EMBL" id="SMMX01000006">
    <property type="protein sequence ID" value="TDA21974.1"/>
    <property type="molecule type" value="Genomic_DNA"/>
</dbReference>
<evidence type="ECO:0000259" key="1">
    <source>
        <dbReference type="Pfam" id="PF12652"/>
    </source>
</evidence>
<proteinExistence type="predicted"/>
<evidence type="ECO:0000313" key="2">
    <source>
        <dbReference type="EMBL" id="TDA21974.1"/>
    </source>
</evidence>
<name>A0A4R4FEC0_9FIRM</name>
<gene>
    <name evidence="2" type="ORF">E1963_09460</name>
</gene>
<accession>A0A4R4FEC0</accession>
<organism evidence="2 3">
    <name type="scientific">Extibacter muris</name>
    <dbReference type="NCBI Taxonomy" id="1796622"/>
    <lineage>
        <taxon>Bacteria</taxon>
        <taxon>Bacillati</taxon>
        <taxon>Bacillota</taxon>
        <taxon>Clostridia</taxon>
        <taxon>Lachnospirales</taxon>
        <taxon>Lachnospiraceae</taxon>
        <taxon>Extibacter</taxon>
    </lineage>
</organism>
<comment type="caution">
    <text evidence="2">The sequence shown here is derived from an EMBL/GenBank/DDBJ whole genome shotgun (WGS) entry which is preliminary data.</text>
</comment>
<feature type="domain" description="Protein CotJB" evidence="1">
    <location>
        <begin position="90"/>
        <end position="170"/>
    </location>
</feature>
<evidence type="ECO:0000313" key="3">
    <source>
        <dbReference type="Proteomes" id="UP000295710"/>
    </source>
</evidence>
<sequence length="174" mass="20056">MQILKMQRTIAGKYLVFTGKEKIMSKEHLAIANIPMQDYGEIYDDKKALCTGTIFEALDMPFFATDIEKGNKKSALFGTEKKLPEQEEREQLMTQITEVSFVIDDLTLYLDTHGDEAQALSLFEQKLTERETLKKQFAEKFYPLTRECIPYCGKKEDGRFCWQTGPMPWEGACV</sequence>
<dbReference type="InterPro" id="IPR024207">
    <property type="entry name" value="CotJB_dom"/>
</dbReference>
<dbReference type="AlphaFoldDB" id="A0A4R4FEC0"/>
<protein>
    <submittedName>
        <fullName evidence="2">Spore coat associated protein CotJA</fullName>
    </submittedName>
</protein>
<dbReference type="Proteomes" id="UP000295710">
    <property type="component" value="Unassembled WGS sequence"/>
</dbReference>
<dbReference type="InterPro" id="IPR020256">
    <property type="entry name" value="Spore_coat_CotJA"/>
</dbReference>
<dbReference type="Pfam" id="PF12652">
    <property type="entry name" value="CotJB"/>
    <property type="match status" value="1"/>
</dbReference>
<keyword evidence="3" id="KW-1185">Reference proteome</keyword>